<dbReference type="SUPFAM" id="SSF110942">
    <property type="entry name" value="HSP90 C-terminal domain"/>
    <property type="match status" value="1"/>
</dbReference>
<dbReference type="EMBL" id="LSRX01001438">
    <property type="protein sequence ID" value="OLP79888.1"/>
    <property type="molecule type" value="Genomic_DNA"/>
</dbReference>
<sequence length="200" mass="22024">MIDPIDEYSMPQPKGLDGKKLKTTAKEGLDIADEDEKSLGNIDLASAFVMVKKLEEMKAEFEPLTNHQVDEPSEIRWRRSSRMADSPCVLTTSEYGWSANMERNSMTSHMVSKNTMAVNPKHSGAEEEAGRCRQVGQASNGFNLDEATQFAGRIHCTIKLGLSIDDDDEGLPGDDDLPPLEEVEGAAGEASKMEEFDLDL</sequence>
<evidence type="ECO:0000313" key="5">
    <source>
        <dbReference type="Proteomes" id="UP000186817"/>
    </source>
</evidence>
<dbReference type="AlphaFoldDB" id="A0A1Q9CAF6"/>
<proteinExistence type="inferred from homology"/>
<feature type="compositionally biased region" description="Acidic residues" evidence="3">
    <location>
        <begin position="164"/>
        <end position="184"/>
    </location>
</feature>
<gene>
    <name evidence="4" type="ORF">AK812_SmicGene39773</name>
</gene>
<evidence type="ECO:0000313" key="4">
    <source>
        <dbReference type="EMBL" id="OLP79888.1"/>
    </source>
</evidence>
<evidence type="ECO:0000256" key="3">
    <source>
        <dbReference type="SAM" id="MobiDB-lite"/>
    </source>
</evidence>
<evidence type="ECO:0000256" key="1">
    <source>
        <dbReference type="ARBA" id="ARBA00008239"/>
    </source>
</evidence>
<name>A0A1Q9CAF6_SYMMI</name>
<dbReference type="Proteomes" id="UP000186817">
    <property type="component" value="Unassembled WGS sequence"/>
</dbReference>
<feature type="region of interest" description="Disordered" evidence="3">
    <location>
        <begin position="163"/>
        <end position="200"/>
    </location>
</feature>
<reference evidence="4 5" key="1">
    <citation type="submission" date="2016-02" db="EMBL/GenBank/DDBJ databases">
        <title>Genome analysis of coral dinoflagellate symbionts highlights evolutionary adaptations to a symbiotic lifestyle.</title>
        <authorList>
            <person name="Aranda M."/>
            <person name="Li Y."/>
            <person name="Liew Y.J."/>
            <person name="Baumgarten S."/>
            <person name="Simakov O."/>
            <person name="Wilson M."/>
            <person name="Piel J."/>
            <person name="Ashoor H."/>
            <person name="Bougouffa S."/>
            <person name="Bajic V.B."/>
            <person name="Ryu T."/>
            <person name="Ravasi T."/>
            <person name="Bayer T."/>
            <person name="Micklem G."/>
            <person name="Kim H."/>
            <person name="Bhak J."/>
            <person name="Lajeunesse T.C."/>
            <person name="Voolstra C.R."/>
        </authorList>
    </citation>
    <scope>NUCLEOTIDE SEQUENCE [LARGE SCALE GENOMIC DNA]</scope>
    <source>
        <strain evidence="4 5">CCMP2467</strain>
    </source>
</reference>
<comment type="similarity">
    <text evidence="1">Belongs to the heat shock protein 90 family.</text>
</comment>
<dbReference type="InterPro" id="IPR001404">
    <property type="entry name" value="Hsp90_fam"/>
</dbReference>
<dbReference type="GO" id="GO:0016887">
    <property type="term" value="F:ATP hydrolysis activity"/>
    <property type="evidence" value="ECO:0007669"/>
    <property type="project" value="InterPro"/>
</dbReference>
<dbReference type="GO" id="GO:0051082">
    <property type="term" value="F:unfolded protein binding"/>
    <property type="evidence" value="ECO:0007669"/>
    <property type="project" value="InterPro"/>
</dbReference>
<dbReference type="Gene3D" id="1.20.120.790">
    <property type="entry name" value="Heat shock protein 90, C-terminal domain"/>
    <property type="match status" value="1"/>
</dbReference>
<accession>A0A1Q9CAF6</accession>
<keyword evidence="5" id="KW-1185">Reference proteome</keyword>
<dbReference type="InterPro" id="IPR037196">
    <property type="entry name" value="HSP90_C"/>
</dbReference>
<evidence type="ECO:0000256" key="2">
    <source>
        <dbReference type="ARBA" id="ARBA00023186"/>
    </source>
</evidence>
<keyword evidence="4" id="KW-0346">Stress response</keyword>
<protein>
    <submittedName>
        <fullName evidence="4">Heat shock protein 90</fullName>
    </submittedName>
</protein>
<dbReference type="PANTHER" id="PTHR11528">
    <property type="entry name" value="HEAT SHOCK PROTEIN 90 FAMILY MEMBER"/>
    <property type="match status" value="1"/>
</dbReference>
<keyword evidence="2" id="KW-0143">Chaperone</keyword>
<feature type="compositionally biased region" description="Basic and acidic residues" evidence="3">
    <location>
        <begin position="191"/>
        <end position="200"/>
    </location>
</feature>
<dbReference type="Pfam" id="PF00183">
    <property type="entry name" value="HSP90"/>
    <property type="match status" value="1"/>
</dbReference>
<dbReference type="OrthoDB" id="421169at2759"/>
<dbReference type="GO" id="GO:0005524">
    <property type="term" value="F:ATP binding"/>
    <property type="evidence" value="ECO:0007669"/>
    <property type="project" value="InterPro"/>
</dbReference>
<dbReference type="GO" id="GO:0140662">
    <property type="term" value="F:ATP-dependent protein folding chaperone"/>
    <property type="evidence" value="ECO:0007669"/>
    <property type="project" value="InterPro"/>
</dbReference>
<comment type="caution">
    <text evidence="4">The sequence shown here is derived from an EMBL/GenBank/DDBJ whole genome shotgun (WGS) entry which is preliminary data.</text>
</comment>
<organism evidence="4 5">
    <name type="scientific">Symbiodinium microadriaticum</name>
    <name type="common">Dinoflagellate</name>
    <name type="synonym">Zooxanthella microadriatica</name>
    <dbReference type="NCBI Taxonomy" id="2951"/>
    <lineage>
        <taxon>Eukaryota</taxon>
        <taxon>Sar</taxon>
        <taxon>Alveolata</taxon>
        <taxon>Dinophyceae</taxon>
        <taxon>Suessiales</taxon>
        <taxon>Symbiodiniaceae</taxon>
        <taxon>Symbiodinium</taxon>
    </lineage>
</organism>
<feature type="region of interest" description="Disordered" evidence="3">
    <location>
        <begin position="1"/>
        <end position="20"/>
    </location>
</feature>